<sequence>MSLPRFKICQFFLPLSHPLCPRYLLTVIAAPRPLTPPVNPTPTHTSPDIPSPLTPPARSDLSQQHPHAQGLFPNARDFVISNPQFVNNVHAGSGLEILLKASMPDAFRDSGARYPPPKCHYATRKDYITKITNWAQGQSEHLGPILWMRGPFGVGKSAVAQSSAEALEALQMLLATLFFSRSYGDRDDPQRFIPSIAYQIATKCPSFAEIVSARILRDPALATKSLLKQFDELLVRPLQEIDIPRSGLNGCVVIIDGLDECRGSDAQCEIIRIIAASARDRTTPFRWFITSRPEDPIIRTMNSDVVSPVLYHFELPVSREIDHEILIYLTDEFSKIRKHHDLPESWPSEEVLALLVERTSGLWIYAATIIRFVQGENSLGPEDQLRIFIEFAKDVTAKVGLNNPLAEMDCFYDLIIRRVPPNTMTFLRKILILSVVHSGIYTMNNISLVLRLSLNQVIRVCGFIQSVATLKGNPGAKHPNRLEFYHTSFLDFMADPARSNELCIYGSFLDGVRHQPLPAGVILREDEEWDKFHSLSVLHFWSLHQLSGCPIDTLTAASLRDFPFRRMLEMTQRNWSIRGGAIRQNLPADLRDKIIRKDRCPIIGCTRTEDVWILGWRENEAVPYTDPTDEHRDRSFKLINRRPLRRLAHVAAEENSLQYRKKAEKNSG</sequence>
<dbReference type="EMBL" id="JANIEX010000838">
    <property type="protein sequence ID" value="KAJ3562725.1"/>
    <property type="molecule type" value="Genomic_DNA"/>
</dbReference>
<keyword evidence="1" id="KW-0677">Repeat</keyword>
<dbReference type="InterPro" id="IPR027417">
    <property type="entry name" value="P-loop_NTPase"/>
</dbReference>
<dbReference type="AlphaFoldDB" id="A0AAD5VM58"/>
<protein>
    <recommendedName>
        <fullName evidence="3">Nephrocystin 3-like N-terminal domain-containing protein</fullName>
    </recommendedName>
</protein>
<comment type="caution">
    <text evidence="4">The sequence shown here is derived from an EMBL/GenBank/DDBJ whole genome shotgun (WGS) entry which is preliminary data.</text>
</comment>
<organism evidence="4 5">
    <name type="scientific">Leucocoprinus birnbaumii</name>
    <dbReference type="NCBI Taxonomy" id="56174"/>
    <lineage>
        <taxon>Eukaryota</taxon>
        <taxon>Fungi</taxon>
        <taxon>Dikarya</taxon>
        <taxon>Basidiomycota</taxon>
        <taxon>Agaricomycotina</taxon>
        <taxon>Agaricomycetes</taxon>
        <taxon>Agaricomycetidae</taxon>
        <taxon>Agaricales</taxon>
        <taxon>Agaricineae</taxon>
        <taxon>Agaricaceae</taxon>
        <taxon>Leucocoprinus</taxon>
    </lineage>
</organism>
<dbReference type="Pfam" id="PF24883">
    <property type="entry name" value="NPHP3_N"/>
    <property type="match status" value="1"/>
</dbReference>
<evidence type="ECO:0000313" key="4">
    <source>
        <dbReference type="EMBL" id="KAJ3562725.1"/>
    </source>
</evidence>
<name>A0AAD5VM58_9AGAR</name>
<accession>A0AAD5VM58</accession>
<evidence type="ECO:0000256" key="2">
    <source>
        <dbReference type="SAM" id="MobiDB-lite"/>
    </source>
</evidence>
<dbReference type="InterPro" id="IPR056884">
    <property type="entry name" value="NPHP3-like_N"/>
</dbReference>
<gene>
    <name evidence="4" type="ORF">NP233_g9394</name>
</gene>
<dbReference type="Gene3D" id="3.40.50.300">
    <property type="entry name" value="P-loop containing nucleotide triphosphate hydrolases"/>
    <property type="match status" value="1"/>
</dbReference>
<reference evidence="4" key="1">
    <citation type="submission" date="2022-07" db="EMBL/GenBank/DDBJ databases">
        <title>Genome Sequence of Leucocoprinus birnbaumii.</title>
        <authorList>
            <person name="Buettner E."/>
        </authorList>
    </citation>
    <scope>NUCLEOTIDE SEQUENCE</scope>
    <source>
        <strain evidence="4">VT141</strain>
    </source>
</reference>
<proteinExistence type="predicted"/>
<keyword evidence="5" id="KW-1185">Reference proteome</keyword>
<dbReference type="Proteomes" id="UP001213000">
    <property type="component" value="Unassembled WGS sequence"/>
</dbReference>
<evidence type="ECO:0000256" key="1">
    <source>
        <dbReference type="ARBA" id="ARBA00022737"/>
    </source>
</evidence>
<dbReference type="SUPFAM" id="SSF52540">
    <property type="entry name" value="P-loop containing nucleoside triphosphate hydrolases"/>
    <property type="match status" value="1"/>
</dbReference>
<evidence type="ECO:0000313" key="5">
    <source>
        <dbReference type="Proteomes" id="UP001213000"/>
    </source>
</evidence>
<dbReference type="PANTHER" id="PTHR10039">
    <property type="entry name" value="AMELOGENIN"/>
    <property type="match status" value="1"/>
</dbReference>
<feature type="domain" description="Nephrocystin 3-like N-terminal" evidence="3">
    <location>
        <begin position="130"/>
        <end position="292"/>
    </location>
</feature>
<evidence type="ECO:0000259" key="3">
    <source>
        <dbReference type="Pfam" id="PF24883"/>
    </source>
</evidence>
<feature type="region of interest" description="Disordered" evidence="2">
    <location>
        <begin position="36"/>
        <end position="67"/>
    </location>
</feature>